<accession>A0A4V3XL24</accession>
<protein>
    <submittedName>
        <fullName evidence="1">DUF4198 domain-containing protein</fullName>
    </submittedName>
</protein>
<evidence type="ECO:0000313" key="2">
    <source>
        <dbReference type="Proteomes" id="UP000306602"/>
    </source>
</evidence>
<sequence length="253" mass="28403">MLARPLNAHEFWIDPVRYQVPPGENIVADFRNGENFEGVQLAFFDRNSTRLQMAHKGDVRDLTPRAGDRPAINQAPMGDGLHVLAHETTMSRLTYREWEKFAGFAAHKDFADIQQRHMDRGLPAENFREGYSRHAKALVTVGKVNGADQELGMVTEFVARTNPYTPDFTGEMKVNLYYQGQIRPDAQVEIFDTGPDGTTDVRLARTDSAGQAVIATQPGHRYLLDAVTLEPADDGQIVWRTYWAALTFAVPAR</sequence>
<dbReference type="EMBL" id="SRKY01000001">
    <property type="protein sequence ID" value="THH39203.1"/>
    <property type="molecule type" value="Genomic_DNA"/>
</dbReference>
<name>A0A4V3XL24_9RHOB</name>
<dbReference type="OrthoDB" id="581894at2"/>
<comment type="caution">
    <text evidence="1">The sequence shown here is derived from an EMBL/GenBank/DDBJ whole genome shotgun (WGS) entry which is preliminary data.</text>
</comment>
<proteinExistence type="predicted"/>
<dbReference type="Pfam" id="PF10670">
    <property type="entry name" value="DUF4198"/>
    <property type="match status" value="1"/>
</dbReference>
<dbReference type="InterPro" id="IPR019613">
    <property type="entry name" value="DUF4198"/>
</dbReference>
<gene>
    <name evidence="1" type="ORF">E4Z66_03860</name>
</gene>
<keyword evidence="2" id="KW-1185">Reference proteome</keyword>
<evidence type="ECO:0000313" key="1">
    <source>
        <dbReference type="EMBL" id="THH39203.1"/>
    </source>
</evidence>
<dbReference type="Proteomes" id="UP000306602">
    <property type="component" value="Unassembled WGS sequence"/>
</dbReference>
<dbReference type="AlphaFoldDB" id="A0A4V3XL24"/>
<reference evidence="1 2" key="1">
    <citation type="submission" date="2019-04" db="EMBL/GenBank/DDBJ databases">
        <title>Shimia ponticola sp. nov., isolated from seawater.</title>
        <authorList>
            <person name="Kim Y.-O."/>
            <person name="Yoon J.-H."/>
        </authorList>
    </citation>
    <scope>NUCLEOTIDE SEQUENCE [LARGE SCALE GENOMIC DNA]</scope>
    <source>
        <strain evidence="1 2">MYP11</strain>
    </source>
</reference>
<organism evidence="1 2">
    <name type="scientific">Aliishimia ponticola</name>
    <dbReference type="NCBI Taxonomy" id="2499833"/>
    <lineage>
        <taxon>Bacteria</taxon>
        <taxon>Pseudomonadati</taxon>
        <taxon>Pseudomonadota</taxon>
        <taxon>Alphaproteobacteria</taxon>
        <taxon>Rhodobacterales</taxon>
        <taxon>Paracoccaceae</taxon>
        <taxon>Aliishimia</taxon>
    </lineage>
</organism>